<dbReference type="Pfam" id="PF02816">
    <property type="entry name" value="Alpha_kinase"/>
    <property type="match status" value="1"/>
</dbReference>
<dbReference type="AlphaFoldDB" id="A0A9P6A2G7"/>
<dbReference type="SUPFAM" id="SSF56112">
    <property type="entry name" value="Protein kinase-like (PK-like)"/>
    <property type="match status" value="1"/>
</dbReference>
<comment type="caution">
    <text evidence="5">The sequence shown here is derived from an EMBL/GenBank/DDBJ whole genome shotgun (WGS) entry which is preliminary data.</text>
</comment>
<dbReference type="Gene3D" id="3.20.200.10">
    <property type="entry name" value="MHCK/EF2 kinase"/>
    <property type="match status" value="1"/>
</dbReference>
<dbReference type="InterPro" id="IPR011009">
    <property type="entry name" value="Kinase-like_dom_sf"/>
</dbReference>
<dbReference type="OrthoDB" id="301415at2759"/>
<evidence type="ECO:0000256" key="2">
    <source>
        <dbReference type="ARBA" id="ARBA00022679"/>
    </source>
</evidence>
<evidence type="ECO:0000313" key="5">
    <source>
        <dbReference type="EMBL" id="KAF9496051.1"/>
    </source>
</evidence>
<dbReference type="CDD" id="cd04515">
    <property type="entry name" value="Alpha_kinase"/>
    <property type="match status" value="1"/>
</dbReference>
<reference evidence="5" key="1">
    <citation type="submission" date="2020-11" db="EMBL/GenBank/DDBJ databases">
        <authorList>
            <consortium name="DOE Joint Genome Institute"/>
            <person name="Ahrendt S."/>
            <person name="Riley R."/>
            <person name="Andreopoulos W."/>
            <person name="Labutti K."/>
            <person name="Pangilinan J."/>
            <person name="Ruiz-Duenas F.J."/>
            <person name="Barrasa J.M."/>
            <person name="Sanchez-Garcia M."/>
            <person name="Camarero S."/>
            <person name="Miyauchi S."/>
            <person name="Serrano A."/>
            <person name="Linde D."/>
            <person name="Babiker R."/>
            <person name="Drula E."/>
            <person name="Ayuso-Fernandez I."/>
            <person name="Pacheco R."/>
            <person name="Padilla G."/>
            <person name="Ferreira P."/>
            <person name="Barriuso J."/>
            <person name="Kellner H."/>
            <person name="Castanera R."/>
            <person name="Alfaro M."/>
            <person name="Ramirez L."/>
            <person name="Pisabarro A.G."/>
            <person name="Kuo A."/>
            <person name="Tritt A."/>
            <person name="Lipzen A."/>
            <person name="He G."/>
            <person name="Yan M."/>
            <person name="Ng V."/>
            <person name="Cullen D."/>
            <person name="Martin F."/>
            <person name="Rosso M.-N."/>
            <person name="Henrissat B."/>
            <person name="Hibbett D."/>
            <person name="Martinez A.T."/>
            <person name="Grigoriev I.V."/>
        </authorList>
    </citation>
    <scope>NUCLEOTIDE SEQUENCE</scope>
    <source>
        <strain evidence="5">ATCC 90797</strain>
    </source>
</reference>
<evidence type="ECO:0000259" key="4">
    <source>
        <dbReference type="PROSITE" id="PS51158"/>
    </source>
</evidence>
<name>A0A9P6A2G7_PLEER</name>
<dbReference type="InterPro" id="IPR004166">
    <property type="entry name" value="a-kinase_dom"/>
</dbReference>
<sequence>MLELKEQLLNHFNSHWVEKHITNLQIDEIELCMKGNARFHANDQGLTVHNWIQKYGQAETHEFYVSAPNSLAKKAKGTSLSIELYIDMEKVSQFKACENHHCPTHFIIHTNPETRGNTSCPDRTQYQFQVNGLLQINQLELLDGSEGRTKNVYGLVIGQDRFVAKKLVDIGDGSVLDGVPLEVATKYLTAEIIRLARMQLFVKQFFACAKHEGGEVADFCMTEAFLIKLYWTLLAVPKEGNEDNKQMVEDETAPVLDSVYLVEPRQTTTTVIKFSRMLEVSNANNKKMATLMAFAHFVLKVTACQYMFADIQGSIEMSTLNKSIITLFDLMTHTPHGKSRLGDCRLHGIRDFIWHHHCNQICLTLRLCSAAMLNATCQSLSGGQADSLPADIDNLDDLDQLDDED</sequence>
<dbReference type="EMBL" id="MU154556">
    <property type="protein sequence ID" value="KAF9496051.1"/>
    <property type="molecule type" value="Genomic_DNA"/>
</dbReference>
<protein>
    <recommendedName>
        <fullName evidence="4">Alpha-type protein kinase domain-containing protein</fullName>
    </recommendedName>
</protein>
<dbReference type="GO" id="GO:0005524">
    <property type="term" value="F:ATP binding"/>
    <property type="evidence" value="ECO:0007669"/>
    <property type="project" value="InterPro"/>
</dbReference>
<evidence type="ECO:0000256" key="1">
    <source>
        <dbReference type="ARBA" id="ARBA00022527"/>
    </source>
</evidence>
<keyword evidence="2" id="KW-0808">Transferase</keyword>
<dbReference type="PROSITE" id="PS51158">
    <property type="entry name" value="ALPHA_KINASE"/>
    <property type="match status" value="1"/>
</dbReference>
<keyword evidence="3" id="KW-0418">Kinase</keyword>
<proteinExistence type="predicted"/>
<dbReference type="Proteomes" id="UP000807025">
    <property type="component" value="Unassembled WGS sequence"/>
</dbReference>
<keyword evidence="6" id="KW-1185">Reference proteome</keyword>
<dbReference type="GO" id="GO:0004674">
    <property type="term" value="F:protein serine/threonine kinase activity"/>
    <property type="evidence" value="ECO:0007669"/>
    <property type="project" value="UniProtKB-KW"/>
</dbReference>
<accession>A0A9P6A2G7</accession>
<gene>
    <name evidence="5" type="ORF">BDN71DRAFT_1430551</name>
</gene>
<organism evidence="5 6">
    <name type="scientific">Pleurotus eryngii</name>
    <name type="common">Boletus of the steppes</name>
    <dbReference type="NCBI Taxonomy" id="5323"/>
    <lineage>
        <taxon>Eukaryota</taxon>
        <taxon>Fungi</taxon>
        <taxon>Dikarya</taxon>
        <taxon>Basidiomycota</taxon>
        <taxon>Agaricomycotina</taxon>
        <taxon>Agaricomycetes</taxon>
        <taxon>Agaricomycetidae</taxon>
        <taxon>Agaricales</taxon>
        <taxon>Pleurotineae</taxon>
        <taxon>Pleurotaceae</taxon>
        <taxon>Pleurotus</taxon>
    </lineage>
</organism>
<evidence type="ECO:0000313" key="6">
    <source>
        <dbReference type="Proteomes" id="UP000807025"/>
    </source>
</evidence>
<feature type="domain" description="Alpha-type protein kinase" evidence="4">
    <location>
        <begin position="115"/>
        <end position="370"/>
    </location>
</feature>
<keyword evidence="1" id="KW-0723">Serine/threonine-protein kinase</keyword>
<evidence type="ECO:0000256" key="3">
    <source>
        <dbReference type="ARBA" id="ARBA00022777"/>
    </source>
</evidence>